<proteinExistence type="predicted"/>
<dbReference type="CDD" id="cd14014">
    <property type="entry name" value="STKc_PknB_like"/>
    <property type="match status" value="1"/>
</dbReference>
<feature type="binding site" evidence="9">
    <location>
        <position position="45"/>
    </location>
    <ligand>
        <name>ATP</name>
        <dbReference type="ChEBI" id="CHEBI:30616"/>
    </ligand>
</feature>
<evidence type="ECO:0000256" key="4">
    <source>
        <dbReference type="ARBA" id="ARBA00022741"/>
    </source>
</evidence>
<comment type="catalytic activity">
    <reaction evidence="7">
        <text>L-threonyl-[protein] + ATP = O-phospho-L-threonyl-[protein] + ADP + H(+)</text>
        <dbReference type="Rhea" id="RHEA:46608"/>
        <dbReference type="Rhea" id="RHEA-COMP:11060"/>
        <dbReference type="Rhea" id="RHEA-COMP:11605"/>
        <dbReference type="ChEBI" id="CHEBI:15378"/>
        <dbReference type="ChEBI" id="CHEBI:30013"/>
        <dbReference type="ChEBI" id="CHEBI:30616"/>
        <dbReference type="ChEBI" id="CHEBI:61977"/>
        <dbReference type="ChEBI" id="CHEBI:456216"/>
        <dbReference type="EC" id="2.7.11.1"/>
    </reaction>
</comment>
<keyword evidence="6 9" id="KW-0067">ATP-binding</keyword>
<dbReference type="RefSeq" id="WP_190450222.1">
    <property type="nucleotide sequence ID" value="NZ_JAMPLM010000059.1"/>
</dbReference>
<feature type="region of interest" description="Disordered" evidence="10">
    <location>
        <begin position="324"/>
        <end position="360"/>
    </location>
</feature>
<accession>A0ABV0KT89</accession>
<dbReference type="EMBL" id="JAMPLM010000059">
    <property type="protein sequence ID" value="MEP1062263.1"/>
    <property type="molecule type" value="Genomic_DNA"/>
</dbReference>
<evidence type="ECO:0000256" key="2">
    <source>
        <dbReference type="ARBA" id="ARBA00022527"/>
    </source>
</evidence>
<evidence type="ECO:0000259" key="11">
    <source>
        <dbReference type="PROSITE" id="PS50011"/>
    </source>
</evidence>
<dbReference type="InterPro" id="IPR011009">
    <property type="entry name" value="Kinase-like_dom_sf"/>
</dbReference>
<keyword evidence="2 12" id="KW-0723">Serine/threonine-protein kinase</keyword>
<evidence type="ECO:0000256" key="3">
    <source>
        <dbReference type="ARBA" id="ARBA00022679"/>
    </source>
</evidence>
<evidence type="ECO:0000256" key="5">
    <source>
        <dbReference type="ARBA" id="ARBA00022777"/>
    </source>
</evidence>
<dbReference type="Gene3D" id="3.30.200.20">
    <property type="entry name" value="Phosphorylase Kinase, domain 1"/>
    <property type="match status" value="1"/>
</dbReference>
<dbReference type="InterPro" id="IPR008266">
    <property type="entry name" value="Tyr_kinase_AS"/>
</dbReference>
<dbReference type="PROSITE" id="PS00107">
    <property type="entry name" value="PROTEIN_KINASE_ATP"/>
    <property type="match status" value="1"/>
</dbReference>
<evidence type="ECO:0000256" key="7">
    <source>
        <dbReference type="ARBA" id="ARBA00047899"/>
    </source>
</evidence>
<evidence type="ECO:0000256" key="6">
    <source>
        <dbReference type="ARBA" id="ARBA00022840"/>
    </source>
</evidence>
<dbReference type="Gene3D" id="2.60.120.380">
    <property type="match status" value="2"/>
</dbReference>
<dbReference type="InterPro" id="IPR017441">
    <property type="entry name" value="Protein_kinase_ATP_BS"/>
</dbReference>
<keyword evidence="13" id="KW-1185">Reference proteome</keyword>
<dbReference type="InterPro" id="IPR000719">
    <property type="entry name" value="Prot_kinase_dom"/>
</dbReference>
<feature type="region of interest" description="Disordered" evidence="10">
    <location>
        <begin position="432"/>
        <end position="451"/>
    </location>
</feature>
<feature type="domain" description="Protein kinase" evidence="11">
    <location>
        <begin position="15"/>
        <end position="289"/>
    </location>
</feature>
<evidence type="ECO:0000256" key="8">
    <source>
        <dbReference type="ARBA" id="ARBA00048679"/>
    </source>
</evidence>
<dbReference type="EC" id="2.7.11.1" evidence="1"/>
<name>A0ABV0KT89_9CYAN</name>
<gene>
    <name evidence="12" type="ORF">NDI38_28225</name>
</gene>
<keyword evidence="5 12" id="KW-0418">Kinase</keyword>
<comment type="catalytic activity">
    <reaction evidence="8">
        <text>L-seryl-[protein] + ATP = O-phospho-L-seryl-[protein] + ADP + H(+)</text>
        <dbReference type="Rhea" id="RHEA:17989"/>
        <dbReference type="Rhea" id="RHEA-COMP:9863"/>
        <dbReference type="Rhea" id="RHEA-COMP:11604"/>
        <dbReference type="ChEBI" id="CHEBI:15378"/>
        <dbReference type="ChEBI" id="CHEBI:29999"/>
        <dbReference type="ChEBI" id="CHEBI:30616"/>
        <dbReference type="ChEBI" id="CHEBI:83421"/>
        <dbReference type="ChEBI" id="CHEBI:456216"/>
        <dbReference type="EC" id="2.7.11.1"/>
    </reaction>
</comment>
<comment type="caution">
    <text evidence="12">The sequence shown here is derived from an EMBL/GenBank/DDBJ whole genome shotgun (WGS) entry which is preliminary data.</text>
</comment>
<dbReference type="PROSITE" id="PS50011">
    <property type="entry name" value="PROTEIN_KINASE_DOM"/>
    <property type="match status" value="1"/>
</dbReference>
<dbReference type="GO" id="GO:0004674">
    <property type="term" value="F:protein serine/threonine kinase activity"/>
    <property type="evidence" value="ECO:0007669"/>
    <property type="project" value="UniProtKB-KW"/>
</dbReference>
<dbReference type="PANTHER" id="PTHR24363">
    <property type="entry name" value="SERINE/THREONINE PROTEIN KINASE"/>
    <property type="match status" value="1"/>
</dbReference>
<feature type="compositionally biased region" description="Polar residues" evidence="10">
    <location>
        <begin position="324"/>
        <end position="342"/>
    </location>
</feature>
<evidence type="ECO:0000313" key="13">
    <source>
        <dbReference type="Proteomes" id="UP001476950"/>
    </source>
</evidence>
<dbReference type="PROSITE" id="PS00109">
    <property type="entry name" value="PROTEIN_KINASE_TYR"/>
    <property type="match status" value="1"/>
</dbReference>
<dbReference type="Proteomes" id="UP001476950">
    <property type="component" value="Unassembled WGS sequence"/>
</dbReference>
<dbReference type="SUPFAM" id="SSF56112">
    <property type="entry name" value="Protein kinase-like (PK-like)"/>
    <property type="match status" value="1"/>
</dbReference>
<dbReference type="Pfam" id="PF00069">
    <property type="entry name" value="Pkinase"/>
    <property type="match status" value="1"/>
</dbReference>
<organism evidence="12 13">
    <name type="scientific">Stenomitos frigidus AS-A4</name>
    <dbReference type="NCBI Taxonomy" id="2933935"/>
    <lineage>
        <taxon>Bacteria</taxon>
        <taxon>Bacillati</taxon>
        <taxon>Cyanobacteriota</taxon>
        <taxon>Cyanophyceae</taxon>
        <taxon>Leptolyngbyales</taxon>
        <taxon>Leptolyngbyaceae</taxon>
        <taxon>Stenomitos</taxon>
    </lineage>
</organism>
<evidence type="ECO:0000313" key="12">
    <source>
        <dbReference type="EMBL" id="MEP1062263.1"/>
    </source>
</evidence>
<reference evidence="12 13" key="1">
    <citation type="submission" date="2022-04" db="EMBL/GenBank/DDBJ databases">
        <title>Positive selection, recombination, and allopatry shape intraspecific diversity of widespread and dominant cyanobacteria.</title>
        <authorList>
            <person name="Wei J."/>
            <person name="Shu W."/>
            <person name="Hu C."/>
        </authorList>
    </citation>
    <scope>NUCLEOTIDE SEQUENCE [LARGE SCALE GENOMIC DNA]</scope>
    <source>
        <strain evidence="12 13">AS-A4</strain>
    </source>
</reference>
<keyword evidence="3" id="KW-0808">Transferase</keyword>
<evidence type="ECO:0000256" key="10">
    <source>
        <dbReference type="SAM" id="MobiDB-lite"/>
    </source>
</evidence>
<evidence type="ECO:0000256" key="9">
    <source>
        <dbReference type="PROSITE-ProRule" id="PRU10141"/>
    </source>
</evidence>
<protein>
    <recommendedName>
        <fullName evidence="1">non-specific serine/threonine protein kinase</fullName>
        <ecNumber evidence="1">2.7.11.1</ecNumber>
    </recommendedName>
</protein>
<feature type="compositionally biased region" description="Polar residues" evidence="10">
    <location>
        <begin position="435"/>
        <end position="446"/>
    </location>
</feature>
<dbReference type="Gene3D" id="1.10.510.10">
    <property type="entry name" value="Transferase(Phosphotransferase) domain 1"/>
    <property type="match status" value="1"/>
</dbReference>
<keyword evidence="4 9" id="KW-0547">Nucleotide-binding</keyword>
<evidence type="ECO:0000256" key="1">
    <source>
        <dbReference type="ARBA" id="ARBA00012513"/>
    </source>
</evidence>
<dbReference type="PANTHER" id="PTHR24363:SF0">
    <property type="entry name" value="SERINE_THREONINE KINASE LIKE DOMAIN CONTAINING 1"/>
    <property type="match status" value="1"/>
</dbReference>
<sequence length="660" mass="72349">MVPPLPSGTVLRQRYLIQQVLGQGGFGRTYLALDQERFNEPCVLKEFIVPYHDGTLIEKSKTLFHREASTLYQIQHPQIPRFWAAFEDEKRFFLVQDFVDGQTYRQLLSDRKQKGQTFSDAEVLYFLSHLLPVLACIHSQGIIHRDISPENVILQTQATTQLEPTQTLPEAGLPVLIDFGAVKEATSHWPLMSTPTRVGKVGYAPPEQLQTGRVYPNSDLYALAATALVLLTGREPQTLLDSRTLTWNWEPYAYVSDELAMVLRRMLAVYPGDRYQTATEVLQDLQSFGAIPLESTLLRSPDPAAPSPDQPAIVNFLSPQSDRLTQTAKTPQPISQQTSTSAPVRAPSRRSTHTSDLGWRRWDNIGGKVRAGIAATLLAGLGIALPIVWQLGVKAPDTNGEVWVSGAKLPQSEASRIIDAPDASGSNLAIKPPFESNQAEPNQTETTRTDGAVVKTSKPLQRLQFARGKVTTAVQGHLQATEMQPYMLQASQGQIMSVTLQGQGAVMNLLRSNQEAIDAASHQTRSWTGQLPADDRYMIQVSGTGTYTLDVAITPLARPTQEQIQQVAFAPGNSGTTVTGQIAPNQLQRYLLKAKQGQILVVKVLQGSVSFSAIAPNGQRIGSNATNTKSWQGRLPQDGAYMIEVSGNEPEGYAIALEVL</sequence>